<evidence type="ECO:0000313" key="2">
    <source>
        <dbReference type="Proteomes" id="UP001341840"/>
    </source>
</evidence>
<accession>A0ABU6QKG4</accession>
<organism evidence="1 2">
    <name type="scientific">Stylosanthes scabra</name>
    <dbReference type="NCBI Taxonomy" id="79078"/>
    <lineage>
        <taxon>Eukaryota</taxon>
        <taxon>Viridiplantae</taxon>
        <taxon>Streptophyta</taxon>
        <taxon>Embryophyta</taxon>
        <taxon>Tracheophyta</taxon>
        <taxon>Spermatophyta</taxon>
        <taxon>Magnoliopsida</taxon>
        <taxon>eudicotyledons</taxon>
        <taxon>Gunneridae</taxon>
        <taxon>Pentapetalae</taxon>
        <taxon>rosids</taxon>
        <taxon>fabids</taxon>
        <taxon>Fabales</taxon>
        <taxon>Fabaceae</taxon>
        <taxon>Papilionoideae</taxon>
        <taxon>50 kb inversion clade</taxon>
        <taxon>dalbergioids sensu lato</taxon>
        <taxon>Dalbergieae</taxon>
        <taxon>Pterocarpus clade</taxon>
        <taxon>Stylosanthes</taxon>
    </lineage>
</organism>
<sequence>MEAIQENQSLREVGGPAPADKKLGLGSVYCKMGEGWTCVITKTEGPDAGKVMLKCGENCECNIDGETVSKLPAEVEIGSGNQAFCKCGEGWSCVIYRTQGPDAASGKGFAECAAAANCSCSTADTKATAQDN</sequence>
<proteinExistence type="predicted"/>
<evidence type="ECO:0000313" key="1">
    <source>
        <dbReference type="EMBL" id="MED6112031.1"/>
    </source>
</evidence>
<dbReference type="Proteomes" id="UP001341840">
    <property type="component" value="Unassembled WGS sequence"/>
</dbReference>
<gene>
    <name evidence="1" type="ORF">PIB30_057963</name>
</gene>
<protein>
    <submittedName>
        <fullName evidence="1">Uncharacterized protein</fullName>
    </submittedName>
</protein>
<comment type="caution">
    <text evidence="1">The sequence shown here is derived from an EMBL/GenBank/DDBJ whole genome shotgun (WGS) entry which is preliminary data.</text>
</comment>
<dbReference type="EMBL" id="JASCZI010000481">
    <property type="protein sequence ID" value="MED6112031.1"/>
    <property type="molecule type" value="Genomic_DNA"/>
</dbReference>
<keyword evidence="2" id="KW-1185">Reference proteome</keyword>
<name>A0ABU6QKG4_9FABA</name>
<reference evidence="1 2" key="1">
    <citation type="journal article" date="2023" name="Plants (Basel)">
        <title>Bridging the Gap: Combining Genomics and Transcriptomics Approaches to Understand Stylosanthes scabra, an Orphan Legume from the Brazilian Caatinga.</title>
        <authorList>
            <person name="Ferreira-Neto J.R.C."/>
            <person name="da Silva M.D."/>
            <person name="Binneck E."/>
            <person name="de Melo N.F."/>
            <person name="da Silva R.H."/>
            <person name="de Melo A.L.T.M."/>
            <person name="Pandolfi V."/>
            <person name="Bustamante F.O."/>
            <person name="Brasileiro-Vidal A.C."/>
            <person name="Benko-Iseppon A.M."/>
        </authorList>
    </citation>
    <scope>NUCLEOTIDE SEQUENCE [LARGE SCALE GENOMIC DNA]</scope>
    <source>
        <tissue evidence="1">Leaves</tissue>
    </source>
</reference>